<protein>
    <recommendedName>
        <fullName evidence="1">DUF4283 domain-containing protein</fullName>
    </recommendedName>
</protein>
<dbReference type="InterPro" id="IPR025558">
    <property type="entry name" value="DUF4283"/>
</dbReference>
<dbReference type="Proteomes" id="UP000516437">
    <property type="component" value="Chromosome 7"/>
</dbReference>
<name>A0A6A1V3R6_9ROSI</name>
<sequence>MSLSPDMDCLVQRIQALGWDEFRSVLEPISSAEEQLLMLSMVAKVLAVRPIAASVVHATFKVAWTNIKEFLVEEMEPNTYMFHFLKEEDCRFIMQLSPWNVRGQLMVFRQWEPLMALYEVSFKSVNFWVQVQGLPRNRMGEANAKYIGLKLGKLLELDSNAYLAVSKRSFFRLRVEFDLDKPLVAGFLIPRSGLSPA</sequence>
<comment type="caution">
    <text evidence="2">The sequence shown here is derived from an EMBL/GenBank/DDBJ whole genome shotgun (WGS) entry which is preliminary data.</text>
</comment>
<evidence type="ECO:0000313" key="2">
    <source>
        <dbReference type="EMBL" id="KAB1207372.1"/>
    </source>
</evidence>
<evidence type="ECO:0000259" key="1">
    <source>
        <dbReference type="Pfam" id="PF14111"/>
    </source>
</evidence>
<feature type="domain" description="DUF4283" evidence="1">
    <location>
        <begin position="35"/>
        <end position="114"/>
    </location>
</feature>
<dbReference type="InterPro" id="IPR040256">
    <property type="entry name" value="At4g02000-like"/>
</dbReference>
<accession>A0A6A1V3R6</accession>
<evidence type="ECO:0000313" key="3">
    <source>
        <dbReference type="Proteomes" id="UP000516437"/>
    </source>
</evidence>
<reference evidence="2 3" key="1">
    <citation type="journal article" date="2019" name="Plant Biotechnol. J.">
        <title>The red bayberry genome and genetic basis of sex determination.</title>
        <authorList>
            <person name="Jia H.M."/>
            <person name="Jia H.J."/>
            <person name="Cai Q.L."/>
            <person name="Wang Y."/>
            <person name="Zhao H.B."/>
            <person name="Yang W.F."/>
            <person name="Wang G.Y."/>
            <person name="Li Y.H."/>
            <person name="Zhan D.L."/>
            <person name="Shen Y.T."/>
            <person name="Niu Q.F."/>
            <person name="Chang L."/>
            <person name="Qiu J."/>
            <person name="Zhao L."/>
            <person name="Xie H.B."/>
            <person name="Fu W.Y."/>
            <person name="Jin J."/>
            <person name="Li X.W."/>
            <person name="Jiao Y."/>
            <person name="Zhou C.C."/>
            <person name="Tu T."/>
            <person name="Chai C.Y."/>
            <person name="Gao J.L."/>
            <person name="Fan L.J."/>
            <person name="van de Weg E."/>
            <person name="Wang J.Y."/>
            <person name="Gao Z.S."/>
        </authorList>
    </citation>
    <scope>NUCLEOTIDE SEQUENCE [LARGE SCALE GENOMIC DNA]</scope>
    <source>
        <tissue evidence="2">Leaves</tissue>
    </source>
</reference>
<dbReference type="Pfam" id="PF14111">
    <property type="entry name" value="DUF4283"/>
    <property type="match status" value="1"/>
</dbReference>
<organism evidence="2 3">
    <name type="scientific">Morella rubra</name>
    <name type="common">Chinese bayberry</name>
    <dbReference type="NCBI Taxonomy" id="262757"/>
    <lineage>
        <taxon>Eukaryota</taxon>
        <taxon>Viridiplantae</taxon>
        <taxon>Streptophyta</taxon>
        <taxon>Embryophyta</taxon>
        <taxon>Tracheophyta</taxon>
        <taxon>Spermatophyta</taxon>
        <taxon>Magnoliopsida</taxon>
        <taxon>eudicotyledons</taxon>
        <taxon>Gunneridae</taxon>
        <taxon>Pentapetalae</taxon>
        <taxon>rosids</taxon>
        <taxon>fabids</taxon>
        <taxon>Fagales</taxon>
        <taxon>Myricaceae</taxon>
        <taxon>Morella</taxon>
    </lineage>
</organism>
<dbReference type="OrthoDB" id="1705899at2759"/>
<keyword evidence="3" id="KW-1185">Reference proteome</keyword>
<dbReference type="EMBL" id="RXIC02000025">
    <property type="protein sequence ID" value="KAB1207372.1"/>
    <property type="molecule type" value="Genomic_DNA"/>
</dbReference>
<gene>
    <name evidence="2" type="ORF">CJ030_MR7G017445</name>
</gene>
<dbReference type="PANTHER" id="PTHR31286">
    <property type="entry name" value="GLYCINE-RICH CELL WALL STRUCTURAL PROTEIN 1.8-LIKE"/>
    <property type="match status" value="1"/>
</dbReference>
<dbReference type="PANTHER" id="PTHR31286:SF178">
    <property type="entry name" value="DUF4283 DOMAIN-CONTAINING PROTEIN"/>
    <property type="match status" value="1"/>
</dbReference>
<proteinExistence type="predicted"/>
<dbReference type="AlphaFoldDB" id="A0A6A1V3R6"/>